<keyword evidence="2" id="KW-1185">Reference proteome</keyword>
<feature type="non-terminal residue" evidence="1">
    <location>
        <position position="1"/>
    </location>
</feature>
<evidence type="ECO:0000313" key="2">
    <source>
        <dbReference type="Proteomes" id="UP000023152"/>
    </source>
</evidence>
<comment type="caution">
    <text evidence="1">The sequence shown here is derived from an EMBL/GenBank/DDBJ whole genome shotgun (WGS) entry which is preliminary data.</text>
</comment>
<dbReference type="AlphaFoldDB" id="X6MD00"/>
<reference evidence="1 2" key="1">
    <citation type="journal article" date="2013" name="Curr. Biol.">
        <title>The Genome of the Foraminiferan Reticulomyxa filosa.</title>
        <authorList>
            <person name="Glockner G."/>
            <person name="Hulsmann N."/>
            <person name="Schleicher M."/>
            <person name="Noegel A.A."/>
            <person name="Eichinger L."/>
            <person name="Gallinger C."/>
            <person name="Pawlowski J."/>
            <person name="Sierra R."/>
            <person name="Euteneuer U."/>
            <person name="Pillet L."/>
            <person name="Moustafa A."/>
            <person name="Platzer M."/>
            <person name="Groth M."/>
            <person name="Szafranski K."/>
            <person name="Schliwa M."/>
        </authorList>
    </citation>
    <scope>NUCLEOTIDE SEQUENCE [LARGE SCALE GENOMIC DNA]</scope>
</reference>
<evidence type="ECO:0000313" key="1">
    <source>
        <dbReference type="EMBL" id="ETO10895.1"/>
    </source>
</evidence>
<organism evidence="1 2">
    <name type="scientific">Reticulomyxa filosa</name>
    <dbReference type="NCBI Taxonomy" id="46433"/>
    <lineage>
        <taxon>Eukaryota</taxon>
        <taxon>Sar</taxon>
        <taxon>Rhizaria</taxon>
        <taxon>Retaria</taxon>
        <taxon>Foraminifera</taxon>
        <taxon>Monothalamids</taxon>
        <taxon>Reticulomyxidae</taxon>
        <taxon>Reticulomyxa</taxon>
    </lineage>
</organism>
<proteinExistence type="predicted"/>
<sequence length="103" mass="12430">CIDLNLFKFIKHDILLIKDKIYFHCFVSKSQYLMKINERYIKNNEILLFYKDTGILIEYNEEYNNFKLYKINICDLIRTCNCLSYVCMDDTILLLCTSNNNNM</sequence>
<name>X6MD00_RETFI</name>
<accession>X6MD00</accession>
<feature type="non-terminal residue" evidence="1">
    <location>
        <position position="103"/>
    </location>
</feature>
<protein>
    <submittedName>
        <fullName evidence="1">Uncharacterized protein</fullName>
    </submittedName>
</protein>
<dbReference type="EMBL" id="ASPP01023000">
    <property type="protein sequence ID" value="ETO10895.1"/>
    <property type="molecule type" value="Genomic_DNA"/>
</dbReference>
<dbReference type="Proteomes" id="UP000023152">
    <property type="component" value="Unassembled WGS sequence"/>
</dbReference>
<gene>
    <name evidence="1" type="ORF">RFI_26482</name>
</gene>